<evidence type="ECO:0000313" key="2">
    <source>
        <dbReference type="EMBL" id="RDX39771.1"/>
    </source>
</evidence>
<sequence length="174" mass="18245">MRKPRGPAGDRPDVMCEATSASSLDARSLARVSIDCIDGSLGLGAARGAEAVRRCSPGLNSGSLGMRAPEGIVSVTASPSLSWKMHTRTRSPYIGTWNMLRDSARSIVATQENLEAPAAAAEHARVATDAEQRVGPAAGGEHVVRLSSDEESSNREAGRDIQVRPLGSPSLVAW</sequence>
<protein>
    <submittedName>
        <fullName evidence="2">Uncharacterized protein</fullName>
    </submittedName>
</protein>
<keyword evidence="3" id="KW-1185">Reference proteome</keyword>
<dbReference type="AlphaFoldDB" id="A0A371CHM5"/>
<evidence type="ECO:0000256" key="1">
    <source>
        <dbReference type="SAM" id="MobiDB-lite"/>
    </source>
</evidence>
<feature type="region of interest" description="Disordered" evidence="1">
    <location>
        <begin position="132"/>
        <end position="162"/>
    </location>
</feature>
<dbReference type="EMBL" id="KZ857651">
    <property type="protein sequence ID" value="RDX39771.1"/>
    <property type="molecule type" value="Genomic_DNA"/>
</dbReference>
<gene>
    <name evidence="2" type="ORF">OH76DRAFT_1562322</name>
</gene>
<reference evidence="2 3" key="1">
    <citation type="journal article" date="2018" name="Biotechnol. Biofuels">
        <title>Integrative visual omics of the white-rot fungus Polyporus brumalis exposes the biotechnological potential of its oxidative enzymes for delignifying raw plant biomass.</title>
        <authorList>
            <person name="Miyauchi S."/>
            <person name="Rancon A."/>
            <person name="Drula E."/>
            <person name="Hage H."/>
            <person name="Chaduli D."/>
            <person name="Favel A."/>
            <person name="Grisel S."/>
            <person name="Henrissat B."/>
            <person name="Herpoel-Gimbert I."/>
            <person name="Ruiz-Duenas F.J."/>
            <person name="Chevret D."/>
            <person name="Hainaut M."/>
            <person name="Lin J."/>
            <person name="Wang M."/>
            <person name="Pangilinan J."/>
            <person name="Lipzen A."/>
            <person name="Lesage-Meessen L."/>
            <person name="Navarro D."/>
            <person name="Riley R."/>
            <person name="Grigoriev I.V."/>
            <person name="Zhou S."/>
            <person name="Raouche S."/>
            <person name="Rosso M.N."/>
        </authorList>
    </citation>
    <scope>NUCLEOTIDE SEQUENCE [LARGE SCALE GENOMIC DNA]</scope>
    <source>
        <strain evidence="2 3">BRFM 1820</strain>
    </source>
</reference>
<name>A0A371CHM5_9APHY</name>
<organism evidence="2 3">
    <name type="scientific">Lentinus brumalis</name>
    <dbReference type="NCBI Taxonomy" id="2498619"/>
    <lineage>
        <taxon>Eukaryota</taxon>
        <taxon>Fungi</taxon>
        <taxon>Dikarya</taxon>
        <taxon>Basidiomycota</taxon>
        <taxon>Agaricomycotina</taxon>
        <taxon>Agaricomycetes</taxon>
        <taxon>Polyporales</taxon>
        <taxon>Polyporaceae</taxon>
        <taxon>Lentinus</taxon>
    </lineage>
</organism>
<proteinExistence type="predicted"/>
<dbReference type="Proteomes" id="UP000256964">
    <property type="component" value="Unassembled WGS sequence"/>
</dbReference>
<evidence type="ECO:0000313" key="3">
    <source>
        <dbReference type="Proteomes" id="UP000256964"/>
    </source>
</evidence>
<feature type="compositionally biased region" description="Basic and acidic residues" evidence="1">
    <location>
        <begin position="142"/>
        <end position="162"/>
    </location>
</feature>
<accession>A0A371CHM5</accession>